<name>A0A9W4U383_9PLEO</name>
<dbReference type="Proteomes" id="UP001152607">
    <property type="component" value="Unassembled WGS sequence"/>
</dbReference>
<comment type="caution">
    <text evidence="2">The sequence shown here is derived from an EMBL/GenBank/DDBJ whole genome shotgun (WGS) entry which is preliminary data.</text>
</comment>
<protein>
    <submittedName>
        <fullName evidence="2">Uncharacterized protein</fullName>
    </submittedName>
</protein>
<dbReference type="AlphaFoldDB" id="A0A9W4U383"/>
<accession>A0A9W4U383</accession>
<feature type="region of interest" description="Disordered" evidence="1">
    <location>
        <begin position="266"/>
        <end position="289"/>
    </location>
</feature>
<sequence>MEPGDSTAQSYFNGSSSEFQRSISPKTTMSGFPGNLSLAQQEAVDVLQHLLAKLKEPGSKYYERYGGLVERHADLDEFCFSCIRPYVWRFLEGRWNLDALKLVGGDLRSDSRGVYFSAIHGLDKQTRIYIGQSQHLRIRIAQHWNFRYRRDNPSLHYHAMQQSIFNVFGIVAVLPPPNAGNHALPGMDCPDLLLNILEMWMALAFKSLPKQTLVEWLPEGAGKDTPFGPLNISNPLETGGSERGWVDLSDSKDLLIQDYIRPEKKKEGAIEKMDEEPEKKPDLPPPTEKNRAIHEQLVIQISSRAMLIMVTAAFVGFAVFSRAGGSVPKPNGRWR</sequence>
<proteinExistence type="predicted"/>
<reference evidence="2" key="1">
    <citation type="submission" date="2023-01" db="EMBL/GenBank/DDBJ databases">
        <authorList>
            <person name="Van Ghelder C."/>
            <person name="Rancurel C."/>
        </authorList>
    </citation>
    <scope>NUCLEOTIDE SEQUENCE</scope>
    <source>
        <strain evidence="2">CNCM I-4278</strain>
    </source>
</reference>
<organism evidence="2 3">
    <name type="scientific">Periconia digitata</name>
    <dbReference type="NCBI Taxonomy" id="1303443"/>
    <lineage>
        <taxon>Eukaryota</taxon>
        <taxon>Fungi</taxon>
        <taxon>Dikarya</taxon>
        <taxon>Ascomycota</taxon>
        <taxon>Pezizomycotina</taxon>
        <taxon>Dothideomycetes</taxon>
        <taxon>Pleosporomycetidae</taxon>
        <taxon>Pleosporales</taxon>
        <taxon>Massarineae</taxon>
        <taxon>Periconiaceae</taxon>
        <taxon>Periconia</taxon>
    </lineage>
</organism>
<evidence type="ECO:0000313" key="2">
    <source>
        <dbReference type="EMBL" id="CAI6240669.1"/>
    </source>
</evidence>
<evidence type="ECO:0000313" key="3">
    <source>
        <dbReference type="Proteomes" id="UP001152607"/>
    </source>
</evidence>
<gene>
    <name evidence="2" type="ORF">PDIGIT_LOCUS572</name>
</gene>
<evidence type="ECO:0000256" key="1">
    <source>
        <dbReference type="SAM" id="MobiDB-lite"/>
    </source>
</evidence>
<dbReference type="EMBL" id="CAOQHR010000001">
    <property type="protein sequence ID" value="CAI6240669.1"/>
    <property type="molecule type" value="Genomic_DNA"/>
</dbReference>
<dbReference type="OrthoDB" id="5412936at2759"/>
<keyword evidence="3" id="KW-1185">Reference proteome</keyword>